<dbReference type="Pfam" id="PF01165">
    <property type="entry name" value="Ribosomal_S21"/>
    <property type="match status" value="1"/>
</dbReference>
<protein>
    <recommendedName>
        <fullName evidence="5">30S ribosomal protein S21</fullName>
    </recommendedName>
</protein>
<organism evidence="4">
    <name type="scientific">Pyramimonas obovata</name>
    <dbReference type="NCBI Taxonomy" id="1411642"/>
    <lineage>
        <taxon>Eukaryota</taxon>
        <taxon>Viridiplantae</taxon>
        <taxon>Chlorophyta</taxon>
        <taxon>Pyramimonadophyceae</taxon>
        <taxon>Pyramimonadales</taxon>
        <taxon>Pyramimonadaceae</taxon>
        <taxon>Pyramimonas</taxon>
        <taxon>Pyramimonas incertae sedis</taxon>
    </lineage>
</organism>
<dbReference type="GO" id="GO:0005840">
    <property type="term" value="C:ribosome"/>
    <property type="evidence" value="ECO:0007669"/>
    <property type="project" value="UniProtKB-KW"/>
</dbReference>
<evidence type="ECO:0000256" key="1">
    <source>
        <dbReference type="ARBA" id="ARBA00006640"/>
    </source>
</evidence>
<dbReference type="GO" id="GO:0006412">
    <property type="term" value="P:translation"/>
    <property type="evidence" value="ECO:0007669"/>
    <property type="project" value="InterPro"/>
</dbReference>
<accession>A0A7S0N3I9</accession>
<evidence type="ECO:0000256" key="2">
    <source>
        <dbReference type="ARBA" id="ARBA00022980"/>
    </source>
</evidence>
<name>A0A7S0N3I9_9CHLO</name>
<dbReference type="AlphaFoldDB" id="A0A7S0N3I9"/>
<dbReference type="EMBL" id="HBFA01009051">
    <property type="protein sequence ID" value="CAD8657108.1"/>
    <property type="molecule type" value="Transcribed_RNA"/>
</dbReference>
<evidence type="ECO:0000256" key="3">
    <source>
        <dbReference type="ARBA" id="ARBA00023274"/>
    </source>
</evidence>
<dbReference type="NCBIfam" id="TIGR00030">
    <property type="entry name" value="S21p"/>
    <property type="match status" value="1"/>
</dbReference>
<evidence type="ECO:0000313" key="4">
    <source>
        <dbReference type="EMBL" id="CAD8657108.1"/>
    </source>
</evidence>
<sequence length="145" mass="16248">MLRTLCCRASAAAFGSLSSVSNTQPGYATMTVSAVGSSFAARIHGSPTQQTRSFAASLFDDDDLQSNKRASVSMDVNDNNTELAIRKLKRQLITEGIAKQMKAKKFHLRPAAQRVLDKEEKERRLWKKGLKAKLQWIMSRRERGF</sequence>
<proteinExistence type="inferred from homology"/>
<gene>
    <name evidence="4" type="ORF">POBO1169_LOCUS4773</name>
</gene>
<dbReference type="InterPro" id="IPR001911">
    <property type="entry name" value="Ribosomal_bS21"/>
</dbReference>
<dbReference type="GO" id="GO:1990904">
    <property type="term" value="C:ribonucleoprotein complex"/>
    <property type="evidence" value="ECO:0007669"/>
    <property type="project" value="UniProtKB-KW"/>
</dbReference>
<keyword evidence="2" id="KW-0689">Ribosomal protein</keyword>
<keyword evidence="3" id="KW-0687">Ribonucleoprotein</keyword>
<reference evidence="4" key="1">
    <citation type="submission" date="2021-01" db="EMBL/GenBank/DDBJ databases">
        <authorList>
            <person name="Corre E."/>
            <person name="Pelletier E."/>
            <person name="Niang G."/>
            <person name="Scheremetjew M."/>
            <person name="Finn R."/>
            <person name="Kale V."/>
            <person name="Holt S."/>
            <person name="Cochrane G."/>
            <person name="Meng A."/>
            <person name="Brown T."/>
            <person name="Cohen L."/>
        </authorList>
    </citation>
    <scope>NUCLEOTIDE SEQUENCE</scope>
    <source>
        <strain evidence="4">CCMP722</strain>
    </source>
</reference>
<comment type="similarity">
    <text evidence="1">Belongs to the bacterial ribosomal protein bS21 family.</text>
</comment>
<evidence type="ECO:0008006" key="5">
    <source>
        <dbReference type="Google" id="ProtNLM"/>
    </source>
</evidence>
<dbReference type="GO" id="GO:0003735">
    <property type="term" value="F:structural constituent of ribosome"/>
    <property type="evidence" value="ECO:0007669"/>
    <property type="project" value="InterPro"/>
</dbReference>